<proteinExistence type="predicted"/>
<feature type="domain" description="TadE-like" evidence="2">
    <location>
        <begin position="17"/>
        <end position="59"/>
    </location>
</feature>
<evidence type="ECO:0000313" key="4">
    <source>
        <dbReference type="Proteomes" id="UP001202550"/>
    </source>
</evidence>
<name>A0ABT0LWW7_9RHOB</name>
<evidence type="ECO:0000259" key="2">
    <source>
        <dbReference type="Pfam" id="PF07811"/>
    </source>
</evidence>
<feature type="transmembrane region" description="Helical" evidence="1">
    <location>
        <begin position="21"/>
        <end position="45"/>
    </location>
</feature>
<keyword evidence="1" id="KW-0812">Transmembrane</keyword>
<evidence type="ECO:0000256" key="1">
    <source>
        <dbReference type="SAM" id="Phobius"/>
    </source>
</evidence>
<dbReference type="Proteomes" id="UP001202550">
    <property type="component" value="Unassembled WGS sequence"/>
</dbReference>
<dbReference type="InterPro" id="IPR012495">
    <property type="entry name" value="TadE-like_dom"/>
</dbReference>
<protein>
    <submittedName>
        <fullName evidence="3">Pilus assembly protein</fullName>
    </submittedName>
</protein>
<organism evidence="3 4">
    <name type="scientific">Roseinatronobacter domitianus</name>
    <dbReference type="NCBI Taxonomy" id="2940293"/>
    <lineage>
        <taxon>Bacteria</taxon>
        <taxon>Pseudomonadati</taxon>
        <taxon>Pseudomonadota</taxon>
        <taxon>Alphaproteobacteria</taxon>
        <taxon>Rhodobacterales</taxon>
        <taxon>Paracoccaceae</taxon>
        <taxon>Roseinatronobacter</taxon>
    </lineage>
</organism>
<dbReference type="Pfam" id="PF07811">
    <property type="entry name" value="TadE"/>
    <property type="match status" value="1"/>
</dbReference>
<keyword evidence="4" id="KW-1185">Reference proteome</keyword>
<comment type="caution">
    <text evidence="3">The sequence shown here is derived from an EMBL/GenBank/DDBJ whole genome shotgun (WGS) entry which is preliminary data.</text>
</comment>
<gene>
    <name evidence="3" type="ORF">M3N55_00025</name>
</gene>
<evidence type="ECO:0000313" key="3">
    <source>
        <dbReference type="EMBL" id="MCL1627106.1"/>
    </source>
</evidence>
<keyword evidence="1" id="KW-0472">Membrane</keyword>
<dbReference type="RefSeq" id="WP_249055184.1">
    <property type="nucleotide sequence ID" value="NZ_JALZWP010000001.1"/>
</dbReference>
<reference evidence="3 4" key="1">
    <citation type="submission" date="2022-05" db="EMBL/GenBank/DDBJ databases">
        <title>Seasonal and diel survey of microbial diversity of the Tyrrhenian coast.</title>
        <authorList>
            <person name="Gattoni G."/>
            <person name="Corral P."/>
        </authorList>
    </citation>
    <scope>NUCLEOTIDE SEQUENCE [LARGE SCALE GENOMIC DNA]</scope>
    <source>
        <strain evidence="3 4">V10</strain>
    </source>
</reference>
<sequence>MSRLTRHLVLFRLREAGSATVEFVIALPFVLAILFSSIDFGAVMLRQVFLDRAVDIAVREVRLGNIPTGGIASLRSQICQRTLLISDCEAGLAIELRPINTNTWAGVHDPVTCINRSANINPTLAFNPSAGNPDMMLVKVCASIDPFLTVTGLVFGLGNDVDGDIRLVSIGAFMNEPT</sequence>
<accession>A0ABT0LWW7</accession>
<dbReference type="EMBL" id="JALZWP010000001">
    <property type="protein sequence ID" value="MCL1627106.1"/>
    <property type="molecule type" value="Genomic_DNA"/>
</dbReference>
<keyword evidence="1" id="KW-1133">Transmembrane helix</keyword>